<reference evidence="2 3" key="1">
    <citation type="journal article" date="2023" name="G3 (Bethesda)">
        <title>A chromosome-level genome assembly of Zasmidium syzygii isolated from banana leaves.</title>
        <authorList>
            <person name="van Westerhoven A.C."/>
            <person name="Mehrabi R."/>
            <person name="Talebi R."/>
            <person name="Steentjes M.B.F."/>
            <person name="Corcolon B."/>
            <person name="Chong P.A."/>
            <person name="Kema G.H.J."/>
            <person name="Seidl M.F."/>
        </authorList>
    </citation>
    <scope>NUCLEOTIDE SEQUENCE [LARGE SCALE GENOMIC DNA]</scope>
    <source>
        <strain evidence="2 3">P124</strain>
    </source>
</reference>
<protein>
    <recommendedName>
        <fullName evidence="1">DUF3669 domain-containing protein</fullName>
    </recommendedName>
</protein>
<evidence type="ECO:0000313" key="2">
    <source>
        <dbReference type="EMBL" id="KAK4507848.1"/>
    </source>
</evidence>
<gene>
    <name evidence="2" type="ORF">PRZ48_001583</name>
</gene>
<dbReference type="PANTHER" id="PTHR40780:SF2">
    <property type="entry name" value="DUF3669 DOMAIN-CONTAINING PROTEIN"/>
    <property type="match status" value="1"/>
</dbReference>
<organism evidence="2 3">
    <name type="scientific">Zasmidium cellare</name>
    <name type="common">Wine cellar mold</name>
    <name type="synonym">Racodium cellare</name>
    <dbReference type="NCBI Taxonomy" id="395010"/>
    <lineage>
        <taxon>Eukaryota</taxon>
        <taxon>Fungi</taxon>
        <taxon>Dikarya</taxon>
        <taxon>Ascomycota</taxon>
        <taxon>Pezizomycotina</taxon>
        <taxon>Dothideomycetes</taxon>
        <taxon>Dothideomycetidae</taxon>
        <taxon>Mycosphaerellales</taxon>
        <taxon>Mycosphaerellaceae</taxon>
        <taxon>Zasmidium</taxon>
    </lineage>
</organism>
<dbReference type="EMBL" id="JAXOVC010000001">
    <property type="protein sequence ID" value="KAK4507848.1"/>
    <property type="molecule type" value="Genomic_DNA"/>
</dbReference>
<proteinExistence type="predicted"/>
<dbReference type="Pfam" id="PF12417">
    <property type="entry name" value="DUF3669"/>
    <property type="match status" value="1"/>
</dbReference>
<comment type="caution">
    <text evidence="2">The sequence shown here is derived from an EMBL/GenBank/DDBJ whole genome shotgun (WGS) entry which is preliminary data.</text>
</comment>
<evidence type="ECO:0000313" key="3">
    <source>
        <dbReference type="Proteomes" id="UP001305779"/>
    </source>
</evidence>
<name>A0ABR0F433_ZASCE</name>
<dbReference type="InterPro" id="IPR022137">
    <property type="entry name" value="Znf_prot_DUF3669"/>
</dbReference>
<dbReference type="Proteomes" id="UP001305779">
    <property type="component" value="Unassembled WGS sequence"/>
</dbReference>
<evidence type="ECO:0000259" key="1">
    <source>
        <dbReference type="Pfam" id="PF12417"/>
    </source>
</evidence>
<dbReference type="PANTHER" id="PTHR40780">
    <property type="entry name" value="DUF3669 DOMAIN-CONTAINING PROTEIN"/>
    <property type="match status" value="1"/>
</dbReference>
<keyword evidence="3" id="KW-1185">Reference proteome</keyword>
<sequence>MAIYREIGTGTQGMVFEDQDPESIYCYKLQLPGSKIILWNNYVQRLNVKEAFDAAAKAGLRIDVQCPKAKEWFTPDTSSFWNETVDVDKFEWPQNASKMKGKTHHGFAMERIFPVPEPFRHELIDKYFGEQYKENAKADPRNGDCLIRIYLGIEEPLRSARFLKLRNFPMDIARTKAGRLPGHQYAEAIAGAMAVLHWQAKVDADDVEFVLGGSPRNIRRVQPTLEDVEKLGPHNETCSMVYGHQEPDLKDRTTALWVMDFDRCRNITLDKAGVEAAVKAMDRNYYCPKTGSGNDFMERLWDIFREHYIEVSQKLLPDGSHLAESFIEGFKTHCAEYFKRRAEYAEAGFS</sequence>
<accession>A0ABR0F433</accession>
<feature type="domain" description="DUF3669" evidence="1">
    <location>
        <begin position="256"/>
        <end position="317"/>
    </location>
</feature>